<comment type="catalytic activity">
    <reaction evidence="11">
        <text>L-threonyl-[protein] + ATP = O-phospho-L-threonyl-[protein] + ADP + H(+)</text>
        <dbReference type="Rhea" id="RHEA:46608"/>
        <dbReference type="Rhea" id="RHEA-COMP:11060"/>
        <dbReference type="Rhea" id="RHEA-COMP:11605"/>
        <dbReference type="ChEBI" id="CHEBI:15378"/>
        <dbReference type="ChEBI" id="CHEBI:30013"/>
        <dbReference type="ChEBI" id="CHEBI:30616"/>
        <dbReference type="ChEBI" id="CHEBI:61977"/>
        <dbReference type="ChEBI" id="CHEBI:456216"/>
        <dbReference type="EC" id="2.7.11.1"/>
    </reaction>
</comment>
<dbReference type="EMBL" id="JAATJV010158200">
    <property type="protein sequence ID" value="MBZ3870968.1"/>
    <property type="molecule type" value="Genomic_DNA"/>
</dbReference>
<keyword evidence="7" id="KW-0498">Mitosis</keyword>
<dbReference type="GO" id="GO:0005819">
    <property type="term" value="C:spindle"/>
    <property type="evidence" value="ECO:0007669"/>
    <property type="project" value="UniProtKB-SubCell"/>
</dbReference>
<evidence type="ECO:0000256" key="13">
    <source>
        <dbReference type="PIRSR" id="PIRSR630616-2"/>
    </source>
</evidence>
<evidence type="ECO:0000256" key="1">
    <source>
        <dbReference type="ARBA" id="ARBA00004186"/>
    </source>
</evidence>
<keyword evidence="8 15" id="KW-0418">Kinase</keyword>
<organism evidence="15 16">
    <name type="scientific">Sciurus carolinensis</name>
    <name type="common">Eastern gray squirrel</name>
    <dbReference type="NCBI Taxonomy" id="30640"/>
    <lineage>
        <taxon>Eukaryota</taxon>
        <taxon>Metazoa</taxon>
        <taxon>Chordata</taxon>
        <taxon>Craniata</taxon>
        <taxon>Vertebrata</taxon>
        <taxon>Euteleostomi</taxon>
        <taxon>Mammalia</taxon>
        <taxon>Eutheria</taxon>
        <taxon>Euarchontoglires</taxon>
        <taxon>Glires</taxon>
        <taxon>Rodentia</taxon>
        <taxon>Sciuromorpha</taxon>
        <taxon>Sciuridae</taxon>
        <taxon>Sciurinae</taxon>
        <taxon>Sciurini</taxon>
        <taxon>Sciurus</taxon>
    </lineage>
</organism>
<evidence type="ECO:0000256" key="8">
    <source>
        <dbReference type="ARBA" id="ARBA00022777"/>
    </source>
</evidence>
<dbReference type="SMART" id="SM00220">
    <property type="entry name" value="S_TKc"/>
    <property type="match status" value="1"/>
</dbReference>
<dbReference type="InterPro" id="IPR000719">
    <property type="entry name" value="Prot_kinase_dom"/>
</dbReference>
<proteinExistence type="predicted"/>
<feature type="domain" description="Protein kinase" evidence="14">
    <location>
        <begin position="1"/>
        <end position="117"/>
    </location>
</feature>
<evidence type="ECO:0000256" key="7">
    <source>
        <dbReference type="ARBA" id="ARBA00022776"/>
    </source>
</evidence>
<dbReference type="EC" id="2.7.11.1" evidence="2"/>
<dbReference type="Gene3D" id="1.10.510.10">
    <property type="entry name" value="Transferase(Phosphotransferase) domain 1"/>
    <property type="match status" value="1"/>
</dbReference>
<dbReference type="PROSITE" id="PS50011">
    <property type="entry name" value="PROTEIN_KINASE_DOM"/>
    <property type="match status" value="1"/>
</dbReference>
<dbReference type="GO" id="GO:0004674">
    <property type="term" value="F:protein serine/threonine kinase activity"/>
    <property type="evidence" value="ECO:0007669"/>
    <property type="project" value="UniProtKB-KW"/>
</dbReference>
<dbReference type="AlphaFoldDB" id="A0AA41MFM6"/>
<evidence type="ECO:0000256" key="3">
    <source>
        <dbReference type="ARBA" id="ARBA00022527"/>
    </source>
</evidence>
<sequence length="133" mass="14949">MDEVKIADFEWSVHAPSLRRQTMCGTLDHLSPEIVKGRMHDEKVDPWCVGVHCYELLVGKPPFESTSQSETQRCIPKEDVTFPPSIPVGAQDLVSKLPRFQPSERLPLAQILAHPWVKAHSRRMLPPCAQAAS</sequence>
<name>A0AA41MFM6_SCICA</name>
<keyword evidence="16" id="KW-1185">Reference proteome</keyword>
<dbReference type="PANTHER" id="PTHR24350">
    <property type="entry name" value="SERINE/THREONINE-PROTEIN KINASE IAL-RELATED"/>
    <property type="match status" value="1"/>
</dbReference>
<evidence type="ECO:0000256" key="5">
    <source>
        <dbReference type="ARBA" id="ARBA00022679"/>
    </source>
</evidence>
<evidence type="ECO:0000256" key="6">
    <source>
        <dbReference type="ARBA" id="ARBA00022741"/>
    </source>
</evidence>
<comment type="caution">
    <text evidence="15">The sequence shown here is derived from an EMBL/GenBank/DDBJ whole genome shotgun (WGS) entry which is preliminary data.</text>
</comment>
<accession>A0AA41MFM6</accession>
<evidence type="ECO:0000313" key="15">
    <source>
        <dbReference type="EMBL" id="MBZ3870968.1"/>
    </source>
</evidence>
<evidence type="ECO:0000256" key="4">
    <source>
        <dbReference type="ARBA" id="ARBA00022618"/>
    </source>
</evidence>
<dbReference type="InterPro" id="IPR011009">
    <property type="entry name" value="Kinase-like_dom_sf"/>
</dbReference>
<protein>
    <recommendedName>
        <fullName evidence="2">non-specific serine/threonine protein kinase</fullName>
        <ecNumber evidence="2">2.7.11.1</ecNumber>
    </recommendedName>
</protein>
<evidence type="ECO:0000256" key="11">
    <source>
        <dbReference type="ARBA" id="ARBA00047899"/>
    </source>
</evidence>
<dbReference type="InterPro" id="IPR030616">
    <property type="entry name" value="Aur-like"/>
</dbReference>
<keyword evidence="10" id="KW-0131">Cell cycle</keyword>
<dbReference type="Proteomes" id="UP001166674">
    <property type="component" value="Unassembled WGS sequence"/>
</dbReference>
<dbReference type="Pfam" id="PF00069">
    <property type="entry name" value="Pkinase"/>
    <property type="match status" value="1"/>
</dbReference>
<dbReference type="SUPFAM" id="SSF56112">
    <property type="entry name" value="Protein kinase-like (PK-like)"/>
    <property type="match status" value="1"/>
</dbReference>
<keyword evidence="4" id="KW-0132">Cell division</keyword>
<evidence type="ECO:0000256" key="2">
    <source>
        <dbReference type="ARBA" id="ARBA00012513"/>
    </source>
</evidence>
<keyword evidence="9 13" id="KW-0067">ATP-binding</keyword>
<evidence type="ECO:0000256" key="12">
    <source>
        <dbReference type="ARBA" id="ARBA00048679"/>
    </source>
</evidence>
<comment type="subcellular location">
    <subcellularLocation>
        <location evidence="1">Cytoplasm</location>
        <location evidence="1">Cytoskeleton</location>
        <location evidence="1">Spindle</location>
    </subcellularLocation>
</comment>
<evidence type="ECO:0000313" key="16">
    <source>
        <dbReference type="Proteomes" id="UP001166674"/>
    </source>
</evidence>
<dbReference type="GO" id="GO:0005524">
    <property type="term" value="F:ATP binding"/>
    <property type="evidence" value="ECO:0007669"/>
    <property type="project" value="UniProtKB-KW"/>
</dbReference>
<keyword evidence="6 13" id="KW-0547">Nucleotide-binding</keyword>
<dbReference type="GO" id="GO:0051301">
    <property type="term" value="P:cell division"/>
    <property type="evidence" value="ECO:0007669"/>
    <property type="project" value="UniProtKB-KW"/>
</dbReference>
<feature type="binding site" evidence="13">
    <location>
        <position position="8"/>
    </location>
    <ligand>
        <name>ATP</name>
        <dbReference type="ChEBI" id="CHEBI:30616"/>
    </ligand>
</feature>
<evidence type="ECO:0000259" key="14">
    <source>
        <dbReference type="PROSITE" id="PS50011"/>
    </source>
</evidence>
<evidence type="ECO:0000256" key="10">
    <source>
        <dbReference type="ARBA" id="ARBA00023306"/>
    </source>
</evidence>
<keyword evidence="5" id="KW-0808">Transferase</keyword>
<comment type="catalytic activity">
    <reaction evidence="12">
        <text>L-seryl-[protein] + ATP = O-phospho-L-seryl-[protein] + ADP + H(+)</text>
        <dbReference type="Rhea" id="RHEA:17989"/>
        <dbReference type="Rhea" id="RHEA-COMP:9863"/>
        <dbReference type="Rhea" id="RHEA-COMP:11604"/>
        <dbReference type="ChEBI" id="CHEBI:15378"/>
        <dbReference type="ChEBI" id="CHEBI:29999"/>
        <dbReference type="ChEBI" id="CHEBI:30616"/>
        <dbReference type="ChEBI" id="CHEBI:83421"/>
        <dbReference type="ChEBI" id="CHEBI:456216"/>
        <dbReference type="EC" id="2.7.11.1"/>
    </reaction>
</comment>
<reference evidence="15" key="1">
    <citation type="submission" date="2020-03" db="EMBL/GenBank/DDBJ databases">
        <title>Studies in the Genomics of Life Span.</title>
        <authorList>
            <person name="Glass D."/>
        </authorList>
    </citation>
    <scope>NUCLEOTIDE SEQUENCE</scope>
    <source>
        <strain evidence="15">SUZIE</strain>
        <tissue evidence="15">Muscle</tissue>
    </source>
</reference>
<evidence type="ECO:0000256" key="9">
    <source>
        <dbReference type="ARBA" id="ARBA00022840"/>
    </source>
</evidence>
<gene>
    <name evidence="15" type="ORF">SUZIE_110585</name>
</gene>
<keyword evidence="3" id="KW-0723">Serine/threonine-protein kinase</keyword>